<sequence length="127" mass="14675">MSLEHRLLNSVPDEPLYPTVFEILPCEKVIPKDIAKCDCLDDIQAEDKTMTDSSVNVDKTIKLKVGSMIEKKIESDVESDSVKEERENKVVVKKRKKSLQENRKNLQILIKVCQMSKLWIKQCMKIL</sequence>
<gene>
    <name evidence="1" type="ORF">CI610_03595</name>
</gene>
<accession>A0A2H9T2N4</accession>
<evidence type="ECO:0000313" key="1">
    <source>
        <dbReference type="EMBL" id="PJE77483.1"/>
    </source>
</evidence>
<protein>
    <submittedName>
        <fullName evidence="1">Uncharacterized protein</fullName>
    </submittedName>
</protein>
<dbReference type="AlphaFoldDB" id="A0A2H9T2N4"/>
<comment type="caution">
    <text evidence="1">The sequence shown here is derived from an EMBL/GenBank/DDBJ whole genome shotgun (WGS) entry which is preliminary data.</text>
</comment>
<name>A0A2H9T2N4_9ZZZZ</name>
<dbReference type="EMBL" id="NSIT01000563">
    <property type="protein sequence ID" value="PJE77483.1"/>
    <property type="molecule type" value="Genomic_DNA"/>
</dbReference>
<organism evidence="1">
    <name type="scientific">invertebrate metagenome</name>
    <dbReference type="NCBI Taxonomy" id="1711999"/>
    <lineage>
        <taxon>unclassified sequences</taxon>
        <taxon>metagenomes</taxon>
        <taxon>organismal metagenomes</taxon>
    </lineage>
</organism>
<reference evidence="1" key="1">
    <citation type="journal article" date="2017" name="Appl. Environ. Microbiol.">
        <title>Molecular characterization of an Endozoicomonas-like organism causing infection in king scallop Pecten maximus L.</title>
        <authorList>
            <person name="Cano I."/>
            <person name="van Aerle R."/>
            <person name="Ross S."/>
            <person name="Verner-Jeffreys D.W."/>
            <person name="Paley R.K."/>
            <person name="Rimmer G."/>
            <person name="Ryder D."/>
            <person name="Hooper P."/>
            <person name="Stone D."/>
            <person name="Feist S.W."/>
        </authorList>
    </citation>
    <scope>NUCLEOTIDE SEQUENCE</scope>
</reference>
<proteinExistence type="predicted"/>